<sequence length="292" mass="32636">MDFLWFLEGIRTPAGNEFFQFVTCFGQETFLLAVICCFYWCVNKTFACQLGLTYFSSGLFVQSMKITFRIPRPWVLDPDFPPVKSAVSHATGYSFPSGHTQGGTCLFAPLAMKAGNRILKVLFTAAFLLIGFSRMYLGVHTPKDVLAALTVSLAFSWFFSRFSSRLFDHIRTLCIVLAICAFAVLLYACLLMHLDRLAVRYAADCIKAAGAGLGFAAGLYLEQTRLRFSTAARTRTAQAIKLLAGLFSTLLFKLFLSGLGSALLWKAFVYAFLVFWILFLYPALFVFVQKKS</sequence>
<dbReference type="EMBL" id="BSBO01000024">
    <property type="protein sequence ID" value="GLG05130.1"/>
    <property type="molecule type" value="Genomic_DNA"/>
</dbReference>
<dbReference type="SMART" id="SM00014">
    <property type="entry name" value="acidPPc"/>
    <property type="match status" value="1"/>
</dbReference>
<keyword evidence="1" id="KW-0812">Transmembrane</keyword>
<dbReference type="RefSeq" id="WP_281873080.1">
    <property type="nucleotide sequence ID" value="NZ_BSBO01000024.1"/>
</dbReference>
<keyword evidence="4" id="KW-1185">Reference proteome</keyword>
<accession>A0A9W6C9I9</accession>
<dbReference type="Gene3D" id="1.20.144.10">
    <property type="entry name" value="Phosphatidic acid phosphatase type 2/haloperoxidase"/>
    <property type="match status" value="1"/>
</dbReference>
<proteinExistence type="predicted"/>
<evidence type="ECO:0000256" key="1">
    <source>
        <dbReference type="SAM" id="Phobius"/>
    </source>
</evidence>
<protein>
    <recommendedName>
        <fullName evidence="2">Phosphatidic acid phosphatase type 2/haloperoxidase domain-containing protein</fullName>
    </recommendedName>
</protein>
<dbReference type="PANTHER" id="PTHR14969:SF13">
    <property type="entry name" value="AT30094P"/>
    <property type="match status" value="1"/>
</dbReference>
<organism evidence="3 4">
    <name type="scientific">Sellimonas catena</name>
    <dbReference type="NCBI Taxonomy" id="2994035"/>
    <lineage>
        <taxon>Bacteria</taxon>
        <taxon>Bacillati</taxon>
        <taxon>Bacillota</taxon>
        <taxon>Clostridia</taxon>
        <taxon>Lachnospirales</taxon>
        <taxon>Lachnospiraceae</taxon>
        <taxon>Sellimonas</taxon>
    </lineage>
</organism>
<dbReference type="PANTHER" id="PTHR14969">
    <property type="entry name" value="SPHINGOSINE-1-PHOSPHATE PHOSPHOHYDROLASE"/>
    <property type="match status" value="1"/>
</dbReference>
<evidence type="ECO:0000313" key="3">
    <source>
        <dbReference type="EMBL" id="GLG05130.1"/>
    </source>
</evidence>
<dbReference type="Proteomes" id="UP001145145">
    <property type="component" value="Unassembled WGS sequence"/>
</dbReference>
<feature type="transmembrane region" description="Helical" evidence="1">
    <location>
        <begin position="200"/>
        <end position="221"/>
    </location>
</feature>
<feature type="transmembrane region" description="Helical" evidence="1">
    <location>
        <begin position="242"/>
        <end position="262"/>
    </location>
</feature>
<dbReference type="Pfam" id="PF01569">
    <property type="entry name" value="PAP2"/>
    <property type="match status" value="1"/>
</dbReference>
<dbReference type="AlphaFoldDB" id="A0A9W6C9I9"/>
<dbReference type="InterPro" id="IPR036938">
    <property type="entry name" value="PAP2/HPO_sf"/>
</dbReference>
<feature type="transmembrane region" description="Helical" evidence="1">
    <location>
        <begin position="118"/>
        <end position="139"/>
    </location>
</feature>
<dbReference type="SUPFAM" id="SSF48317">
    <property type="entry name" value="Acid phosphatase/Vanadium-dependent haloperoxidase"/>
    <property type="match status" value="1"/>
</dbReference>
<feature type="transmembrane region" description="Helical" evidence="1">
    <location>
        <begin position="20"/>
        <end position="42"/>
    </location>
</feature>
<evidence type="ECO:0000259" key="2">
    <source>
        <dbReference type="SMART" id="SM00014"/>
    </source>
</evidence>
<evidence type="ECO:0000313" key="4">
    <source>
        <dbReference type="Proteomes" id="UP001145145"/>
    </source>
</evidence>
<dbReference type="InterPro" id="IPR000326">
    <property type="entry name" value="PAP2/HPO"/>
</dbReference>
<gene>
    <name evidence="3" type="ORF">Selli1_23040</name>
</gene>
<feature type="transmembrane region" description="Helical" evidence="1">
    <location>
        <begin position="268"/>
        <end position="288"/>
    </location>
</feature>
<name>A0A9W6C9I9_9FIRM</name>
<keyword evidence="1" id="KW-1133">Transmembrane helix</keyword>
<reference evidence="3 4" key="1">
    <citation type="journal article" date="2023" name="Int. J. Syst. Evol. Microbiol.">
        <title>Sellimonas catena sp. nov., isolated from human faeces.</title>
        <authorList>
            <person name="Hisatomi A."/>
            <person name="Ohkuma M."/>
            <person name="Sakamoto M."/>
        </authorList>
    </citation>
    <scope>NUCLEOTIDE SEQUENCE [LARGE SCALE GENOMIC DNA]</scope>
    <source>
        <strain evidence="3 4">12EGH17</strain>
    </source>
</reference>
<feature type="domain" description="Phosphatidic acid phosphatase type 2/haloperoxidase" evidence="2">
    <location>
        <begin position="47"/>
        <end position="160"/>
    </location>
</feature>
<feature type="transmembrane region" description="Helical" evidence="1">
    <location>
        <begin position="174"/>
        <end position="194"/>
    </location>
</feature>
<comment type="caution">
    <text evidence="3">The sequence shown here is derived from an EMBL/GenBank/DDBJ whole genome shotgun (WGS) entry which is preliminary data.</text>
</comment>
<keyword evidence="1" id="KW-0472">Membrane</keyword>
<feature type="transmembrane region" description="Helical" evidence="1">
    <location>
        <begin position="145"/>
        <end position="162"/>
    </location>
</feature>